<evidence type="ECO:0000313" key="8">
    <source>
        <dbReference type="Proteomes" id="UP000032458"/>
    </source>
</evidence>
<dbReference type="Proteomes" id="UP000032458">
    <property type="component" value="Unassembled WGS sequence"/>
</dbReference>
<name>A0A0D7CLD0_9ACTN</name>
<keyword evidence="8" id="KW-1185">Reference proteome</keyword>
<evidence type="ECO:0000256" key="3">
    <source>
        <dbReference type="ARBA" id="ARBA00022679"/>
    </source>
</evidence>
<evidence type="ECO:0000256" key="5">
    <source>
        <dbReference type="ARBA" id="ARBA00022747"/>
    </source>
</evidence>
<dbReference type="AlphaFoldDB" id="A0A0D7CLD0"/>
<accession>A0A0D7CLD0</accession>
<dbReference type="SUPFAM" id="SSF53335">
    <property type="entry name" value="S-adenosyl-L-methionine-dependent methyltransferases"/>
    <property type="match status" value="1"/>
</dbReference>
<dbReference type="InterPro" id="IPR001525">
    <property type="entry name" value="C5_MeTfrase"/>
</dbReference>
<dbReference type="InterPro" id="IPR029063">
    <property type="entry name" value="SAM-dependent_MTases_sf"/>
</dbReference>
<keyword evidence="4" id="KW-0949">S-adenosyl-L-methionine</keyword>
<protein>
    <recommendedName>
        <fullName evidence="1">DNA (cytosine-5-)-methyltransferase</fullName>
        <ecNumber evidence="1">2.1.1.37</ecNumber>
    </recommendedName>
</protein>
<dbReference type="Gene3D" id="3.90.120.10">
    <property type="entry name" value="DNA Methylase, subunit A, domain 2"/>
    <property type="match status" value="1"/>
</dbReference>
<dbReference type="PANTHER" id="PTHR10629">
    <property type="entry name" value="CYTOSINE-SPECIFIC METHYLTRANSFERASE"/>
    <property type="match status" value="1"/>
</dbReference>
<evidence type="ECO:0000256" key="2">
    <source>
        <dbReference type="ARBA" id="ARBA00022603"/>
    </source>
</evidence>
<dbReference type="Gene3D" id="3.40.50.150">
    <property type="entry name" value="Vaccinia Virus protein VP39"/>
    <property type="match status" value="1"/>
</dbReference>
<proteinExistence type="predicted"/>
<evidence type="ECO:0000256" key="4">
    <source>
        <dbReference type="ARBA" id="ARBA00022691"/>
    </source>
</evidence>
<evidence type="ECO:0000313" key="7">
    <source>
        <dbReference type="EMBL" id="KIZ16886.1"/>
    </source>
</evidence>
<dbReference type="InterPro" id="IPR050390">
    <property type="entry name" value="C5-Methyltransferase"/>
</dbReference>
<dbReference type="GO" id="GO:0003886">
    <property type="term" value="F:DNA (cytosine-5-)-methyltransferase activity"/>
    <property type="evidence" value="ECO:0007669"/>
    <property type="project" value="UniProtKB-EC"/>
</dbReference>
<keyword evidence="3" id="KW-0808">Transferase</keyword>
<organism evidence="7 8">
    <name type="scientific">Streptomyces natalensis ATCC 27448</name>
    <dbReference type="NCBI Taxonomy" id="1240678"/>
    <lineage>
        <taxon>Bacteria</taxon>
        <taxon>Bacillati</taxon>
        <taxon>Actinomycetota</taxon>
        <taxon>Actinomycetes</taxon>
        <taxon>Kitasatosporales</taxon>
        <taxon>Streptomycetaceae</taxon>
        <taxon>Streptomyces</taxon>
    </lineage>
</organism>
<dbReference type="PANTHER" id="PTHR10629:SF52">
    <property type="entry name" value="DNA (CYTOSINE-5)-METHYLTRANSFERASE 1"/>
    <property type="match status" value="1"/>
</dbReference>
<dbReference type="GO" id="GO:0044027">
    <property type="term" value="P:negative regulation of gene expression via chromosomal CpG island methylation"/>
    <property type="evidence" value="ECO:0007669"/>
    <property type="project" value="TreeGrafter"/>
</dbReference>
<dbReference type="PRINTS" id="PR00105">
    <property type="entry name" value="C5METTRFRASE"/>
</dbReference>
<dbReference type="Pfam" id="PF00145">
    <property type="entry name" value="DNA_methylase"/>
    <property type="match status" value="2"/>
</dbReference>
<keyword evidence="2" id="KW-0489">Methyltransferase</keyword>
<reference evidence="7 8" key="1">
    <citation type="submission" date="2014-09" db="EMBL/GenBank/DDBJ databases">
        <title>Draft genome sequence of Streptomyces natalensis ATCC 27448, producer of the antifungal pimaricin.</title>
        <authorList>
            <person name="Mendes M.V."/>
            <person name="Beites T."/>
            <person name="Pires S."/>
            <person name="Santos C.L."/>
            <person name="Moradas-Ferreira P."/>
        </authorList>
    </citation>
    <scope>NUCLEOTIDE SEQUENCE [LARGE SCALE GENOMIC DNA]</scope>
    <source>
        <strain evidence="7 8">ATCC 27448</strain>
    </source>
</reference>
<dbReference type="GO" id="GO:0009307">
    <property type="term" value="P:DNA restriction-modification system"/>
    <property type="evidence" value="ECO:0007669"/>
    <property type="project" value="UniProtKB-KW"/>
</dbReference>
<evidence type="ECO:0000256" key="1">
    <source>
        <dbReference type="ARBA" id="ARBA00011975"/>
    </source>
</evidence>
<dbReference type="PATRIC" id="fig|1240678.4.peg.3804"/>
<dbReference type="GO" id="GO:0032259">
    <property type="term" value="P:methylation"/>
    <property type="evidence" value="ECO:0007669"/>
    <property type="project" value="UniProtKB-KW"/>
</dbReference>
<dbReference type="GO" id="GO:0003677">
    <property type="term" value="F:DNA binding"/>
    <property type="evidence" value="ECO:0007669"/>
    <property type="project" value="TreeGrafter"/>
</dbReference>
<feature type="region of interest" description="Disordered" evidence="6">
    <location>
        <begin position="306"/>
        <end position="328"/>
    </location>
</feature>
<comment type="caution">
    <text evidence="7">The sequence shown here is derived from an EMBL/GenBank/DDBJ whole genome shotgun (WGS) entry which is preliminary data.</text>
</comment>
<gene>
    <name evidence="7" type="ORF">SNA_18065</name>
</gene>
<keyword evidence="5" id="KW-0680">Restriction system</keyword>
<sequence length="395" mass="42610">MIVDGFAGPGGWSEGLRMLGLADIGLEWDEAACKTRKNAGHMTVRIDIATFVVARIIGKTWGLIMSPPCTKFSTAGNGVGRKFISVLADGIRRMMRGEDCRQELRDQIYPEALAIREAANQARKPDKQWPHAKVEAAAMEDTIATVLVVEPARFLYALICQRPHDLGEPLEWVAFEQVPSVLPLWEVYAGELERLGWSVWTGKVNAANHGVPQTRTRAVLIASSLRKITGPTVTHSQTRQEVDLFGDSLPVWVTMADALGWGATDRDQRPDGSRQTADPAAVPAPSLTAKSGGQWVLKRPATTVCATNRLSPPGHRDRSSGGESQFAGPDTVRITVQEASILQSFPADYPWQGTKTKQFEQVGNAVPPLLAAHLVSAATGIPMPAADLGGLDVAA</sequence>
<evidence type="ECO:0000256" key="6">
    <source>
        <dbReference type="SAM" id="MobiDB-lite"/>
    </source>
</evidence>
<feature type="region of interest" description="Disordered" evidence="6">
    <location>
        <begin position="262"/>
        <end position="289"/>
    </location>
</feature>
<dbReference type="EMBL" id="JRKI01000026">
    <property type="protein sequence ID" value="KIZ16886.1"/>
    <property type="molecule type" value="Genomic_DNA"/>
</dbReference>
<dbReference type="EC" id="2.1.1.37" evidence="1"/>